<gene>
    <name evidence="8" type="primary">purA</name>
    <name evidence="11" type="ORF">DVS28_a4739</name>
</gene>
<sequence>MPAIVIVGTQWGDEGKGKATDLLADDVNYVVRYQGGNNAGHTIIVGDTTLKLHLVPSGVMYGHVTPVIGDGVVVDPGVLLEELDGLVEQGLDVSRLKISSNAHLIMPYHREFDAVTERYLGRQKLGTTKRGIGPCYADKASRVGLRVQDLYDMKIFRQKLDVVLKEKNAILSRVYNRLPMKAVDIETEYAVYAERLRPYIADTMMLLHEGLEKGETVLLEGAQGTLLDLDHGTYPFVTSSNPVSGGAMTGAGLGPKHIERVIGITKAYVTRVGAGPFPTELHDEIGERMTAVGREFGTTTGRRRRVGWFDAVLARYAARVNGLTEHFLTKLDVLSEFDTLKICSAYRYQDEEFEHFPPHQTAFHHAEPVYEEVEGWRTDITEVTEYAKLPKQAQAYVERLEELSGTPIRWVSVGPARRQTLERDI</sequence>
<dbReference type="PANTHER" id="PTHR11846">
    <property type="entry name" value="ADENYLOSUCCINATE SYNTHETASE"/>
    <property type="match status" value="1"/>
</dbReference>
<dbReference type="PROSITE" id="PS01266">
    <property type="entry name" value="ADENYLOSUCCIN_SYN_1"/>
    <property type="match status" value="1"/>
</dbReference>
<dbReference type="KEGG" id="euz:DVS28_a4739"/>
<dbReference type="GO" id="GO:0046040">
    <property type="term" value="P:IMP metabolic process"/>
    <property type="evidence" value="ECO:0007669"/>
    <property type="project" value="TreeGrafter"/>
</dbReference>
<keyword evidence="8" id="KW-0963">Cytoplasm</keyword>
<keyword evidence="5 8" id="KW-0658">Purine biosynthesis</keyword>
<dbReference type="GO" id="GO:0044208">
    <property type="term" value="P:'de novo' AMP biosynthetic process"/>
    <property type="evidence" value="ECO:0007669"/>
    <property type="project" value="UniProtKB-UniRule"/>
</dbReference>
<evidence type="ECO:0000256" key="8">
    <source>
        <dbReference type="HAMAP-Rule" id="MF_00011"/>
    </source>
</evidence>
<dbReference type="UniPathway" id="UPA00075">
    <property type="reaction ID" value="UER00335"/>
</dbReference>
<dbReference type="FunFam" id="1.10.300.10:FF:000001">
    <property type="entry name" value="Adenylosuccinate synthetase"/>
    <property type="match status" value="1"/>
</dbReference>
<accession>A0A346Y4K3</accession>
<comment type="similarity">
    <text evidence="8 10">Belongs to the adenylosuccinate synthetase family.</text>
</comment>
<dbReference type="InterPro" id="IPR042110">
    <property type="entry name" value="Adenylosuccinate_synth_dom2"/>
</dbReference>
<keyword evidence="3 8" id="KW-0479">Metal-binding</keyword>
<dbReference type="GO" id="GO:0005525">
    <property type="term" value="F:GTP binding"/>
    <property type="evidence" value="ECO:0007669"/>
    <property type="project" value="UniProtKB-UniRule"/>
</dbReference>
<feature type="active site" description="Proton acceptor" evidence="8">
    <location>
        <position position="13"/>
    </location>
</feature>
<dbReference type="SUPFAM" id="SSF52540">
    <property type="entry name" value="P-loop containing nucleoside triphosphate hydrolases"/>
    <property type="match status" value="1"/>
</dbReference>
<feature type="binding site" evidence="8">
    <location>
        <begin position="330"/>
        <end position="332"/>
    </location>
    <ligand>
        <name>GTP</name>
        <dbReference type="ChEBI" id="CHEBI:37565"/>
    </ligand>
</feature>
<proteinExistence type="inferred from homology"/>
<feature type="binding site" evidence="8">
    <location>
        <position position="142"/>
    </location>
    <ligand>
        <name>IMP</name>
        <dbReference type="ChEBI" id="CHEBI:58053"/>
        <note>ligand shared between dimeric partners</note>
    </ligand>
</feature>
<evidence type="ECO:0000256" key="3">
    <source>
        <dbReference type="ARBA" id="ARBA00022723"/>
    </source>
</evidence>
<feature type="binding site" description="in other chain" evidence="8">
    <location>
        <position position="128"/>
    </location>
    <ligand>
        <name>IMP</name>
        <dbReference type="ChEBI" id="CHEBI:58053"/>
        <note>ligand shared between dimeric partners</note>
    </ligand>
</feature>
<evidence type="ECO:0000256" key="6">
    <source>
        <dbReference type="ARBA" id="ARBA00022842"/>
    </source>
</evidence>
<feature type="binding site" description="in other chain" evidence="8">
    <location>
        <begin position="38"/>
        <end position="41"/>
    </location>
    <ligand>
        <name>IMP</name>
        <dbReference type="ChEBI" id="CHEBI:58053"/>
        <note>ligand shared between dimeric partners</note>
    </ligand>
</feature>
<feature type="binding site" evidence="8">
    <location>
        <position position="40"/>
    </location>
    <ligand>
        <name>Mg(2+)</name>
        <dbReference type="ChEBI" id="CHEBI:18420"/>
    </ligand>
</feature>
<dbReference type="Pfam" id="PF00709">
    <property type="entry name" value="Adenylsucc_synt"/>
    <property type="match status" value="1"/>
</dbReference>
<dbReference type="OrthoDB" id="9807553at2"/>
<feature type="binding site" description="in other chain" evidence="8">
    <location>
        <position position="238"/>
    </location>
    <ligand>
        <name>IMP</name>
        <dbReference type="ChEBI" id="CHEBI:58053"/>
        <note>ligand shared between dimeric partners</note>
    </ligand>
</feature>
<comment type="pathway">
    <text evidence="8 10">Purine metabolism; AMP biosynthesis via de novo pathway; AMP from IMP: step 1/2.</text>
</comment>
<feature type="active site" description="Proton donor" evidence="8">
    <location>
        <position position="41"/>
    </location>
</feature>
<dbReference type="InterPro" id="IPR042109">
    <property type="entry name" value="Adenylosuccinate_synth_dom1"/>
</dbReference>
<keyword evidence="12" id="KW-1185">Reference proteome</keyword>
<comment type="function">
    <text evidence="8">Plays an important role in the de novo pathway of purine nucleotide biosynthesis. Catalyzes the first committed step in the biosynthesis of AMP from IMP.</text>
</comment>
<keyword evidence="4 8" id="KW-0547">Nucleotide-binding</keyword>
<comment type="subcellular location">
    <subcellularLocation>
        <location evidence="8">Cytoplasm</location>
    </subcellularLocation>
</comment>
<evidence type="ECO:0000313" key="12">
    <source>
        <dbReference type="Proteomes" id="UP000264006"/>
    </source>
</evidence>
<dbReference type="Gene3D" id="3.40.440.10">
    <property type="entry name" value="Adenylosuccinate Synthetase, subunit A, domain 1"/>
    <property type="match status" value="1"/>
</dbReference>
<name>A0A346Y4K3_9ACTN</name>
<dbReference type="Gene3D" id="3.90.170.10">
    <property type="entry name" value="Adenylosuccinate Synthetase, subunit A, domain 3"/>
    <property type="match status" value="1"/>
</dbReference>
<dbReference type="GO" id="GO:0000287">
    <property type="term" value="F:magnesium ion binding"/>
    <property type="evidence" value="ECO:0007669"/>
    <property type="project" value="UniProtKB-UniRule"/>
</dbReference>
<evidence type="ECO:0000256" key="2">
    <source>
        <dbReference type="ARBA" id="ARBA00022598"/>
    </source>
</evidence>
<feature type="binding site" description="in other chain" evidence="8">
    <location>
        <position position="302"/>
    </location>
    <ligand>
        <name>IMP</name>
        <dbReference type="ChEBI" id="CHEBI:58053"/>
        <note>ligand shared between dimeric partners</note>
    </ligand>
</feature>
<comment type="cofactor">
    <cofactor evidence="8">
        <name>Mg(2+)</name>
        <dbReference type="ChEBI" id="CHEBI:18420"/>
    </cofactor>
    <text evidence="8">Binds 1 Mg(2+) ion per subunit.</text>
</comment>
<dbReference type="InterPro" id="IPR001114">
    <property type="entry name" value="Adenylosuccinate_synthetase"/>
</dbReference>
<evidence type="ECO:0000256" key="4">
    <source>
        <dbReference type="ARBA" id="ARBA00022741"/>
    </source>
</evidence>
<evidence type="ECO:0000256" key="1">
    <source>
        <dbReference type="ARBA" id="ARBA00011738"/>
    </source>
</evidence>
<dbReference type="EC" id="6.3.4.4" evidence="8 10"/>
<feature type="binding site" evidence="8">
    <location>
        <begin position="298"/>
        <end position="304"/>
    </location>
    <ligand>
        <name>substrate</name>
    </ligand>
</feature>
<dbReference type="HAMAP" id="MF_00011">
    <property type="entry name" value="Adenylosucc_synth"/>
    <property type="match status" value="1"/>
</dbReference>
<protein>
    <recommendedName>
        <fullName evidence="8 10">Adenylosuccinate synthetase</fullName>
        <shortName evidence="8">AMPSase</shortName>
        <shortName evidence="8">AdSS</shortName>
        <ecNumber evidence="8 10">6.3.4.4</ecNumber>
    </recommendedName>
    <alternativeName>
        <fullName evidence="8">IMP--aspartate ligase</fullName>
    </alternativeName>
</protein>
<dbReference type="EMBL" id="CP031165">
    <property type="protein sequence ID" value="AXV09400.1"/>
    <property type="molecule type" value="Genomic_DNA"/>
</dbReference>
<evidence type="ECO:0000256" key="5">
    <source>
        <dbReference type="ARBA" id="ARBA00022755"/>
    </source>
</evidence>
<dbReference type="NCBIfam" id="TIGR00184">
    <property type="entry name" value="purA"/>
    <property type="match status" value="1"/>
</dbReference>
<dbReference type="FunFam" id="3.90.170.10:FF:000001">
    <property type="entry name" value="Adenylosuccinate synthetase"/>
    <property type="match status" value="1"/>
</dbReference>
<dbReference type="Proteomes" id="UP000264006">
    <property type="component" value="Chromosome"/>
</dbReference>
<dbReference type="PROSITE" id="PS00513">
    <property type="entry name" value="ADENYLOSUCCIN_SYN_2"/>
    <property type="match status" value="1"/>
</dbReference>
<evidence type="ECO:0000256" key="9">
    <source>
        <dbReference type="PROSITE-ProRule" id="PRU10134"/>
    </source>
</evidence>
<comment type="subunit">
    <text evidence="1 8">Homodimer.</text>
</comment>
<reference evidence="11 12" key="1">
    <citation type="submission" date="2018-09" db="EMBL/GenBank/DDBJ databases">
        <title>Complete genome sequence of Euzebya sp. DY32-46 isolated from seawater of Pacific Ocean.</title>
        <authorList>
            <person name="Xu L."/>
            <person name="Wu Y.-H."/>
            <person name="Xu X.-W."/>
        </authorList>
    </citation>
    <scope>NUCLEOTIDE SEQUENCE [LARGE SCALE GENOMIC DNA]</scope>
    <source>
        <strain evidence="11 12">DY32-46</strain>
    </source>
</reference>
<dbReference type="NCBIfam" id="NF002223">
    <property type="entry name" value="PRK01117.1"/>
    <property type="match status" value="1"/>
</dbReference>
<dbReference type="InterPro" id="IPR033128">
    <property type="entry name" value="Adenylosuccin_syn_Lys_AS"/>
</dbReference>
<feature type="binding site" evidence="8">
    <location>
        <begin position="40"/>
        <end position="42"/>
    </location>
    <ligand>
        <name>GTP</name>
        <dbReference type="ChEBI" id="CHEBI:37565"/>
    </ligand>
</feature>
<dbReference type="AlphaFoldDB" id="A0A346Y4K3"/>
<feature type="active site" evidence="9">
    <location>
        <position position="139"/>
    </location>
</feature>
<comment type="catalytic activity">
    <reaction evidence="8 10">
        <text>IMP + L-aspartate + GTP = N(6)-(1,2-dicarboxyethyl)-AMP + GDP + phosphate + 2 H(+)</text>
        <dbReference type="Rhea" id="RHEA:15753"/>
        <dbReference type="ChEBI" id="CHEBI:15378"/>
        <dbReference type="ChEBI" id="CHEBI:29991"/>
        <dbReference type="ChEBI" id="CHEBI:37565"/>
        <dbReference type="ChEBI" id="CHEBI:43474"/>
        <dbReference type="ChEBI" id="CHEBI:57567"/>
        <dbReference type="ChEBI" id="CHEBI:58053"/>
        <dbReference type="ChEBI" id="CHEBI:58189"/>
        <dbReference type="EC" id="6.3.4.4"/>
    </reaction>
</comment>
<evidence type="ECO:0000256" key="10">
    <source>
        <dbReference type="RuleBase" id="RU000520"/>
    </source>
</evidence>
<feature type="binding site" description="in other chain" evidence="8">
    <location>
        <begin position="13"/>
        <end position="16"/>
    </location>
    <ligand>
        <name>IMP</name>
        <dbReference type="ChEBI" id="CHEBI:58053"/>
        <note>ligand shared between dimeric partners</note>
    </ligand>
</feature>
<keyword evidence="7 8" id="KW-0342">GTP-binding</keyword>
<feature type="binding site" evidence="8">
    <location>
        <position position="304"/>
    </location>
    <ligand>
        <name>GTP</name>
        <dbReference type="ChEBI" id="CHEBI:37565"/>
    </ligand>
</feature>
<evidence type="ECO:0000256" key="7">
    <source>
        <dbReference type="ARBA" id="ARBA00023134"/>
    </source>
</evidence>
<dbReference type="PANTHER" id="PTHR11846:SF0">
    <property type="entry name" value="ADENYLOSUCCINATE SYNTHETASE"/>
    <property type="match status" value="1"/>
</dbReference>
<dbReference type="InterPro" id="IPR018220">
    <property type="entry name" value="Adenylosuccin_syn_GTP-bd"/>
</dbReference>
<dbReference type="Gene3D" id="1.10.300.10">
    <property type="entry name" value="Adenylosuccinate Synthetase, subunit A, domain 2"/>
    <property type="match status" value="1"/>
</dbReference>
<dbReference type="InterPro" id="IPR027417">
    <property type="entry name" value="P-loop_NTPase"/>
</dbReference>
<feature type="binding site" description="in other chain" evidence="8">
    <location>
        <position position="223"/>
    </location>
    <ligand>
        <name>IMP</name>
        <dbReference type="ChEBI" id="CHEBI:58053"/>
        <note>ligand shared between dimeric partners</note>
    </ligand>
</feature>
<dbReference type="RefSeq" id="WP_114593588.1">
    <property type="nucleotide sequence ID" value="NZ_CAXIBR010000049.1"/>
</dbReference>
<dbReference type="GO" id="GO:0005737">
    <property type="term" value="C:cytoplasm"/>
    <property type="evidence" value="ECO:0007669"/>
    <property type="project" value="UniProtKB-SubCell"/>
</dbReference>
<feature type="binding site" evidence="8">
    <location>
        <position position="13"/>
    </location>
    <ligand>
        <name>Mg(2+)</name>
        <dbReference type="ChEBI" id="CHEBI:18420"/>
    </ligand>
</feature>
<dbReference type="SMART" id="SM00788">
    <property type="entry name" value="Adenylsucc_synt"/>
    <property type="match status" value="1"/>
</dbReference>
<organism evidence="11 12">
    <name type="scientific">Euzebya pacifica</name>
    <dbReference type="NCBI Taxonomy" id="1608957"/>
    <lineage>
        <taxon>Bacteria</taxon>
        <taxon>Bacillati</taxon>
        <taxon>Actinomycetota</taxon>
        <taxon>Nitriliruptoria</taxon>
        <taxon>Euzebyales</taxon>
    </lineage>
</organism>
<dbReference type="InterPro" id="IPR042111">
    <property type="entry name" value="Adenylosuccinate_synth_dom3"/>
</dbReference>
<evidence type="ECO:0000313" key="11">
    <source>
        <dbReference type="EMBL" id="AXV09400.1"/>
    </source>
</evidence>
<keyword evidence="6 8" id="KW-0460">Magnesium</keyword>
<dbReference type="CDD" id="cd03108">
    <property type="entry name" value="AdSS"/>
    <property type="match status" value="1"/>
</dbReference>
<keyword evidence="2 8" id="KW-0436">Ligase</keyword>
<feature type="binding site" evidence="8">
    <location>
        <begin position="12"/>
        <end position="18"/>
    </location>
    <ligand>
        <name>GTP</name>
        <dbReference type="ChEBI" id="CHEBI:37565"/>
    </ligand>
</feature>
<dbReference type="GO" id="GO:0004019">
    <property type="term" value="F:adenylosuccinate synthase activity"/>
    <property type="evidence" value="ECO:0007669"/>
    <property type="project" value="UniProtKB-UniRule"/>
</dbReference>
<feature type="binding site" evidence="8">
    <location>
        <begin position="412"/>
        <end position="414"/>
    </location>
    <ligand>
        <name>GTP</name>
        <dbReference type="ChEBI" id="CHEBI:37565"/>
    </ligand>
</feature>